<dbReference type="Gene3D" id="3.40.50.10540">
    <property type="entry name" value="Crotonobetainyl-coa:carnitine coa-transferase, domain 1"/>
    <property type="match status" value="1"/>
</dbReference>
<dbReference type="SUPFAM" id="SSF89796">
    <property type="entry name" value="CoA-transferase family III (CaiB/BaiF)"/>
    <property type="match status" value="1"/>
</dbReference>
<dbReference type="InterPro" id="IPR050509">
    <property type="entry name" value="CoA-transferase_III"/>
</dbReference>
<dbReference type="Gene3D" id="3.30.1540.10">
    <property type="entry name" value="formyl-coa transferase, domain 3"/>
    <property type="match status" value="1"/>
</dbReference>
<proteinExistence type="predicted"/>
<name>A0A345SRD6_9ACTN</name>
<dbReference type="Proteomes" id="UP000249340">
    <property type="component" value="Chromosome"/>
</dbReference>
<dbReference type="PANTHER" id="PTHR48228:SF2">
    <property type="entry name" value="E-CINNAMOYL-COA:R-PHENYLLACTATE COA TRANSFERASE LARGE SUBUNIT"/>
    <property type="match status" value="1"/>
</dbReference>
<dbReference type="InterPro" id="IPR023606">
    <property type="entry name" value="CoA-Trfase_III_dom_1_sf"/>
</dbReference>
<evidence type="ECO:0000313" key="2">
    <source>
        <dbReference type="Proteomes" id="UP000249340"/>
    </source>
</evidence>
<reference evidence="2" key="1">
    <citation type="submission" date="2018-07" db="EMBL/GenBank/DDBJ databases">
        <title>Streptacidiphilus bronchialis DSM 106435 chromosome.</title>
        <authorList>
            <person name="Batra D."/>
            <person name="Gulvik C.A."/>
        </authorList>
    </citation>
    <scope>NUCLEOTIDE SEQUENCE [LARGE SCALE GENOMIC DNA]</scope>
    <source>
        <strain evidence="2">DSM 106435</strain>
    </source>
</reference>
<keyword evidence="2" id="KW-1185">Reference proteome</keyword>
<keyword evidence="1" id="KW-0808">Transferase</keyword>
<dbReference type="AlphaFoldDB" id="A0A345SRD6"/>
<dbReference type="OrthoDB" id="9797653at2"/>
<dbReference type="Pfam" id="PF02515">
    <property type="entry name" value="CoA_transf_3"/>
    <property type="match status" value="1"/>
</dbReference>
<accession>A0A345SRD6</accession>
<dbReference type="RefSeq" id="WP_111489139.1">
    <property type="nucleotide sequence ID" value="NZ_JBMVEH010000008.1"/>
</dbReference>
<dbReference type="PANTHER" id="PTHR48228">
    <property type="entry name" value="SUCCINYL-COA--D-CITRAMALATE COA-TRANSFERASE"/>
    <property type="match status" value="1"/>
</dbReference>
<gene>
    <name evidence="1" type="ORF">C7M71_001155</name>
</gene>
<dbReference type="GO" id="GO:0016740">
    <property type="term" value="F:transferase activity"/>
    <property type="evidence" value="ECO:0007669"/>
    <property type="project" value="UniProtKB-KW"/>
</dbReference>
<dbReference type="EMBL" id="CP031264">
    <property type="protein sequence ID" value="AXI76291.1"/>
    <property type="molecule type" value="Genomic_DNA"/>
</dbReference>
<sequence length="406" mass="43942">MAGVLQGVRVVEIASWTFVPSTGAVLADWGADVIKVEDVRGGDPGRSLVISGLRRGDAKADRDFMMEIGNRGKRSIGLDLRTETGRDILARLVKSADVFLTNWLPDARRRLKIDVEDIRAINPDIIYARGSGHGPRGPQAHQGGFDAASYMARGGVAFAVTPPENGRPIAQTPAFGDLPSGMTLAGGIAAALYRRLATGTPSVVDVSLLSQAVWTMSPDIMAAEFFGVERTAMTDSSLSPNPVVQKYRTSDGRWIQLVFLQPDRYWDAFVRRIGRPELADDPRFTPSSRLIANAEAATAELNAVFAEHDLDHWTKALADEEGVWAVVASPREVLSDPQALANDYFIANVDEAGVEYRMAGSPVQFDERPPAPARAPEHGEHTEEILLEFGLSWAEIAVAKDSGAVL</sequence>
<protein>
    <submittedName>
        <fullName evidence="1">CoA transferase</fullName>
    </submittedName>
</protein>
<dbReference type="KEGG" id="stri:C7M71_001155"/>
<organism evidence="1 2">
    <name type="scientific">Peterkaempfera bronchialis</name>
    <dbReference type="NCBI Taxonomy" id="2126346"/>
    <lineage>
        <taxon>Bacteria</taxon>
        <taxon>Bacillati</taxon>
        <taxon>Actinomycetota</taxon>
        <taxon>Actinomycetes</taxon>
        <taxon>Kitasatosporales</taxon>
        <taxon>Streptomycetaceae</taxon>
        <taxon>Peterkaempfera</taxon>
    </lineage>
</organism>
<dbReference type="InterPro" id="IPR003673">
    <property type="entry name" value="CoA-Trfase_fam_III"/>
</dbReference>
<dbReference type="InterPro" id="IPR044855">
    <property type="entry name" value="CoA-Trfase_III_dom3_sf"/>
</dbReference>
<evidence type="ECO:0000313" key="1">
    <source>
        <dbReference type="EMBL" id="AXI76291.1"/>
    </source>
</evidence>